<proteinExistence type="predicted"/>
<name>A0A6A2WQC5_HIBSY</name>
<keyword evidence="1" id="KW-0694">RNA-binding</keyword>
<dbReference type="GO" id="GO:0003723">
    <property type="term" value="F:RNA binding"/>
    <property type="evidence" value="ECO:0007669"/>
    <property type="project" value="UniProtKB-KW"/>
</dbReference>
<evidence type="ECO:0000256" key="2">
    <source>
        <dbReference type="SAM" id="SignalP"/>
    </source>
</evidence>
<dbReference type="Gene3D" id="3.30.70.330">
    <property type="match status" value="1"/>
</dbReference>
<comment type="caution">
    <text evidence="3">The sequence shown here is derived from an EMBL/GenBank/DDBJ whole genome shotgun (WGS) entry which is preliminary data.</text>
</comment>
<feature type="chain" id="PRO_5025439877" evidence="2">
    <location>
        <begin position="23"/>
        <end position="161"/>
    </location>
</feature>
<evidence type="ECO:0000313" key="4">
    <source>
        <dbReference type="Proteomes" id="UP000436088"/>
    </source>
</evidence>
<protein>
    <submittedName>
        <fullName evidence="3">Uncharacterized protein</fullName>
    </submittedName>
</protein>
<keyword evidence="4" id="KW-1185">Reference proteome</keyword>
<sequence>MSSFPSHLISLLVVCLLKCVLNLVVISGGHELSSYYSRDGDRGVVRITSDSDSIGSSYDRYVRDTHSLRGGFAFRLYTPRSFPYFRPFVGYKEARLVTKEPKYLRGDPIKLCFVDFASPSHAATSMGALQGTDAPNHHICTSKTQNKCKHDNVTYGRPTFG</sequence>
<organism evidence="3 4">
    <name type="scientific">Hibiscus syriacus</name>
    <name type="common">Rose of Sharon</name>
    <dbReference type="NCBI Taxonomy" id="106335"/>
    <lineage>
        <taxon>Eukaryota</taxon>
        <taxon>Viridiplantae</taxon>
        <taxon>Streptophyta</taxon>
        <taxon>Embryophyta</taxon>
        <taxon>Tracheophyta</taxon>
        <taxon>Spermatophyta</taxon>
        <taxon>Magnoliopsida</taxon>
        <taxon>eudicotyledons</taxon>
        <taxon>Gunneridae</taxon>
        <taxon>Pentapetalae</taxon>
        <taxon>rosids</taxon>
        <taxon>malvids</taxon>
        <taxon>Malvales</taxon>
        <taxon>Malvaceae</taxon>
        <taxon>Malvoideae</taxon>
        <taxon>Hibiscus</taxon>
    </lineage>
</organism>
<dbReference type="Proteomes" id="UP000436088">
    <property type="component" value="Unassembled WGS sequence"/>
</dbReference>
<dbReference type="InterPro" id="IPR012677">
    <property type="entry name" value="Nucleotide-bd_a/b_plait_sf"/>
</dbReference>
<dbReference type="AlphaFoldDB" id="A0A6A2WQC5"/>
<dbReference type="EMBL" id="VEPZ02001695">
    <property type="protein sequence ID" value="KAE8662728.1"/>
    <property type="molecule type" value="Genomic_DNA"/>
</dbReference>
<feature type="signal peptide" evidence="2">
    <location>
        <begin position="1"/>
        <end position="22"/>
    </location>
</feature>
<dbReference type="PANTHER" id="PTHR10501">
    <property type="entry name" value="U1 SMALL NUCLEAR RIBONUCLEOPROTEIN A/U2 SMALL NUCLEAR RIBONUCLEOPROTEIN B"/>
    <property type="match status" value="1"/>
</dbReference>
<evidence type="ECO:0000313" key="3">
    <source>
        <dbReference type="EMBL" id="KAE8662728.1"/>
    </source>
</evidence>
<accession>A0A6A2WQC5</accession>
<evidence type="ECO:0000256" key="1">
    <source>
        <dbReference type="ARBA" id="ARBA00022884"/>
    </source>
</evidence>
<keyword evidence="2" id="KW-0732">Signal</keyword>
<reference evidence="3" key="1">
    <citation type="submission" date="2019-09" db="EMBL/GenBank/DDBJ databases">
        <title>Draft genome information of white flower Hibiscus syriacus.</title>
        <authorList>
            <person name="Kim Y.-M."/>
        </authorList>
    </citation>
    <scope>NUCLEOTIDE SEQUENCE [LARGE SCALE GENOMIC DNA]</scope>
    <source>
        <strain evidence="3">YM2019G1</strain>
    </source>
</reference>
<gene>
    <name evidence="3" type="ORF">F3Y22_tig00113156pilonHSYRG00114</name>
</gene>